<accession>A0A0E2Z9K6</accession>
<sequence length="158" mass="18440">MRLYHGSDVTIEKPDAIHSRKNLDFGSGFYATSYPKQAERWALRRSLRSHGKALVNVYEFDETANLHILRFNENDAEWVRFVCNCRRGGQPPLGTDLIIGGVADDKVYAAIDMYMRELWDMERTLQALAFYERNDQYCFLTPRSIAALRYVETYEVEQ</sequence>
<dbReference type="PATRIC" id="fig|1681.23.peg.94"/>
<dbReference type="InterPro" id="IPR025051">
    <property type="entry name" value="DUF3990"/>
</dbReference>
<comment type="caution">
    <text evidence="1">The sequence shown here is derived from an EMBL/GenBank/DDBJ whole genome shotgun (WGS) entry which is preliminary data.</text>
</comment>
<dbReference type="AlphaFoldDB" id="A0A0E2Z9K6"/>
<gene>
    <name evidence="1" type="ORF">HMPREF3196_01029</name>
</gene>
<dbReference type="Proteomes" id="UP000070092">
    <property type="component" value="Unassembled WGS sequence"/>
</dbReference>
<reference evidence="1 2" key="1">
    <citation type="submission" date="2016-01" db="EMBL/GenBank/DDBJ databases">
        <authorList>
            <person name="Oliw E.H."/>
        </authorList>
    </citation>
    <scope>NUCLEOTIDE SEQUENCE [LARGE SCALE GENOMIC DNA]</scope>
    <source>
        <strain evidence="1 2">MJR8628B</strain>
    </source>
</reference>
<name>A0A0E2Z9K6_BIFBI</name>
<proteinExistence type="predicted"/>
<dbReference type="Pfam" id="PF13151">
    <property type="entry name" value="DUF3990"/>
    <property type="match status" value="1"/>
</dbReference>
<organism evidence="1 2">
    <name type="scientific">Bifidobacterium bifidum</name>
    <dbReference type="NCBI Taxonomy" id="1681"/>
    <lineage>
        <taxon>Bacteria</taxon>
        <taxon>Bacillati</taxon>
        <taxon>Actinomycetota</taxon>
        <taxon>Actinomycetes</taxon>
        <taxon>Bifidobacteriales</taxon>
        <taxon>Bifidobacteriaceae</taxon>
        <taxon>Bifidobacterium</taxon>
    </lineage>
</organism>
<dbReference type="EMBL" id="LRPO01000030">
    <property type="protein sequence ID" value="KWZ81456.1"/>
    <property type="molecule type" value="Genomic_DNA"/>
</dbReference>
<protein>
    <submittedName>
        <fullName evidence="1">Uncharacterized protein</fullName>
    </submittedName>
</protein>
<evidence type="ECO:0000313" key="2">
    <source>
        <dbReference type="Proteomes" id="UP000070092"/>
    </source>
</evidence>
<dbReference type="RefSeq" id="WP_013390171.1">
    <property type="nucleotide sequence ID" value="NZ_JACEIZ010000002.1"/>
</dbReference>
<evidence type="ECO:0000313" key="1">
    <source>
        <dbReference type="EMBL" id="KWZ81456.1"/>
    </source>
</evidence>